<dbReference type="EMBL" id="JACGWJ010000028">
    <property type="protein sequence ID" value="KAL0306555.1"/>
    <property type="molecule type" value="Genomic_DNA"/>
</dbReference>
<gene>
    <name evidence="1" type="ORF">Sradi_6072800</name>
</gene>
<evidence type="ECO:0000313" key="1">
    <source>
        <dbReference type="EMBL" id="KAL0306555.1"/>
    </source>
</evidence>
<comment type="caution">
    <text evidence="1">The sequence shown here is derived from an EMBL/GenBank/DDBJ whole genome shotgun (WGS) entry which is preliminary data.</text>
</comment>
<reference evidence="1" key="1">
    <citation type="submission" date="2020-06" db="EMBL/GenBank/DDBJ databases">
        <authorList>
            <person name="Li T."/>
            <person name="Hu X."/>
            <person name="Zhang T."/>
            <person name="Song X."/>
            <person name="Zhang H."/>
            <person name="Dai N."/>
            <person name="Sheng W."/>
            <person name="Hou X."/>
            <person name="Wei L."/>
        </authorList>
    </citation>
    <scope>NUCLEOTIDE SEQUENCE</scope>
    <source>
        <strain evidence="1">G02</strain>
        <tissue evidence="1">Leaf</tissue>
    </source>
</reference>
<name>A0AAW2KHR5_SESRA</name>
<sequence>MHLLETLYLNPNNIKDFTTPAEARFLPPFLKDMENSLIASEKCGHPGGQRDSESKPQELLYAICNRTS</sequence>
<proteinExistence type="predicted"/>
<accession>A0AAW2KHR5</accession>
<organism evidence="1">
    <name type="scientific">Sesamum radiatum</name>
    <name type="common">Black benniseed</name>
    <dbReference type="NCBI Taxonomy" id="300843"/>
    <lineage>
        <taxon>Eukaryota</taxon>
        <taxon>Viridiplantae</taxon>
        <taxon>Streptophyta</taxon>
        <taxon>Embryophyta</taxon>
        <taxon>Tracheophyta</taxon>
        <taxon>Spermatophyta</taxon>
        <taxon>Magnoliopsida</taxon>
        <taxon>eudicotyledons</taxon>
        <taxon>Gunneridae</taxon>
        <taxon>Pentapetalae</taxon>
        <taxon>asterids</taxon>
        <taxon>lamiids</taxon>
        <taxon>Lamiales</taxon>
        <taxon>Pedaliaceae</taxon>
        <taxon>Sesamum</taxon>
    </lineage>
</organism>
<dbReference type="AlphaFoldDB" id="A0AAW2KHR5"/>
<reference evidence="1" key="2">
    <citation type="journal article" date="2024" name="Plant">
        <title>Genomic evolution and insights into agronomic trait innovations of Sesamum species.</title>
        <authorList>
            <person name="Miao H."/>
            <person name="Wang L."/>
            <person name="Qu L."/>
            <person name="Liu H."/>
            <person name="Sun Y."/>
            <person name="Le M."/>
            <person name="Wang Q."/>
            <person name="Wei S."/>
            <person name="Zheng Y."/>
            <person name="Lin W."/>
            <person name="Duan Y."/>
            <person name="Cao H."/>
            <person name="Xiong S."/>
            <person name="Wang X."/>
            <person name="Wei L."/>
            <person name="Li C."/>
            <person name="Ma Q."/>
            <person name="Ju M."/>
            <person name="Zhao R."/>
            <person name="Li G."/>
            <person name="Mu C."/>
            <person name="Tian Q."/>
            <person name="Mei H."/>
            <person name="Zhang T."/>
            <person name="Gao T."/>
            <person name="Zhang H."/>
        </authorList>
    </citation>
    <scope>NUCLEOTIDE SEQUENCE</scope>
    <source>
        <strain evidence="1">G02</strain>
    </source>
</reference>
<protein>
    <submittedName>
        <fullName evidence="1">Uncharacterized protein</fullName>
    </submittedName>
</protein>